<name>A0A8R1EHI1_CAEJA</name>
<sequence>MKRHTVPRTDGKATTSTSDLNVRSIPDQSMAEAFDLLAVNIGCKATSFQEAKRKGGEGVIPSGAELILTRSSRTWTCLSDPQRLAENSSANEEGVGLYHHGDVRVSWIFPSLHQCLFTHFGGQRVLVG</sequence>
<evidence type="ECO:0000313" key="1">
    <source>
        <dbReference type="EnsemblMetazoa" id="CJA35986.1"/>
    </source>
</evidence>
<keyword evidence="2" id="KW-1185">Reference proteome</keyword>
<proteinExistence type="predicted"/>
<reference evidence="1" key="2">
    <citation type="submission" date="2022-06" db="UniProtKB">
        <authorList>
            <consortium name="EnsemblMetazoa"/>
        </authorList>
    </citation>
    <scope>IDENTIFICATION</scope>
    <source>
        <strain evidence="1">DF5081</strain>
    </source>
</reference>
<accession>A0A8R1EHI1</accession>
<evidence type="ECO:0000313" key="2">
    <source>
        <dbReference type="Proteomes" id="UP000005237"/>
    </source>
</evidence>
<organism evidence="1 2">
    <name type="scientific">Caenorhabditis japonica</name>
    <dbReference type="NCBI Taxonomy" id="281687"/>
    <lineage>
        <taxon>Eukaryota</taxon>
        <taxon>Metazoa</taxon>
        <taxon>Ecdysozoa</taxon>
        <taxon>Nematoda</taxon>
        <taxon>Chromadorea</taxon>
        <taxon>Rhabditida</taxon>
        <taxon>Rhabditina</taxon>
        <taxon>Rhabditomorpha</taxon>
        <taxon>Rhabditoidea</taxon>
        <taxon>Rhabditidae</taxon>
        <taxon>Peloderinae</taxon>
        <taxon>Caenorhabditis</taxon>
    </lineage>
</organism>
<dbReference type="Proteomes" id="UP000005237">
    <property type="component" value="Unassembled WGS sequence"/>
</dbReference>
<protein>
    <submittedName>
        <fullName evidence="1">Uncharacterized protein</fullName>
    </submittedName>
</protein>
<dbReference type="EnsemblMetazoa" id="CJA35986.1">
    <property type="protein sequence ID" value="CJA35986.1"/>
    <property type="gene ID" value="WBGene00211833"/>
</dbReference>
<dbReference type="AlphaFoldDB" id="A0A8R1EHI1"/>
<reference evidence="2" key="1">
    <citation type="submission" date="2010-08" db="EMBL/GenBank/DDBJ databases">
        <authorList>
            <consortium name="Caenorhabditis japonica Sequencing Consortium"/>
            <person name="Wilson R.K."/>
        </authorList>
    </citation>
    <scope>NUCLEOTIDE SEQUENCE [LARGE SCALE GENOMIC DNA]</scope>
    <source>
        <strain evidence="2">DF5081</strain>
    </source>
</reference>